<feature type="non-terminal residue" evidence="2">
    <location>
        <position position="1"/>
    </location>
</feature>
<protein>
    <submittedName>
        <fullName evidence="2">18520_t:CDS:1</fullName>
    </submittedName>
</protein>
<dbReference type="AlphaFoldDB" id="A0A9N9DQP5"/>
<organism evidence="2 3">
    <name type="scientific">Racocetra fulgida</name>
    <dbReference type="NCBI Taxonomy" id="60492"/>
    <lineage>
        <taxon>Eukaryota</taxon>
        <taxon>Fungi</taxon>
        <taxon>Fungi incertae sedis</taxon>
        <taxon>Mucoromycota</taxon>
        <taxon>Glomeromycotina</taxon>
        <taxon>Glomeromycetes</taxon>
        <taxon>Diversisporales</taxon>
        <taxon>Gigasporaceae</taxon>
        <taxon>Racocetra</taxon>
    </lineage>
</organism>
<sequence>YEVLTFWYGYYLYQGIGSDIDKEKASKLYKIAADKGVASQLRYAFSLIDGENTINEEVRTNFITYLSKSADNGNHLAQYNLEKLFYFGKLNVPVDKEKGKKFLIIAAKNNNSEAIDLCREENISWEKINWDDSATEMNPWDLIYAEICKKSYCTKIVATYLSCLDAKDKSILYNNNDNSILLPHFLNTTTTFDYVCYLRSYSKKNIDQIIESWINNITKDLTLQEQAICLLKSSISLALEKMILKKCKIIRNIHIVETGTISFLNPQIDTICTWENLEFCLLELNVVTKVIDFKKILKQIFHHSAKLKSLDFLIARYHSSIFDLLNGLVQMQDKIQKISLETYTYNPRLLITAYSNLVNQQKNLRSFKFIANAYSFYQDLSTHRSGLVEIDNFNFAADNLMKIVLNIVKVTPELLAKLSQLPNLEVLQIKYCAIQEELDYTACQGKFYKLHDLELFYNGRLEKILFTSYDFSFLQTLNLSETNIDHKVLLEKLGPWLYKFPKLKRLTLSLGFPKCLSDLKKVFASNSQLTHLICNRLIKNTSDSGCCLEQVYTYKEFEKEELDTIEYFRQKNVTIIIKGYATIY</sequence>
<dbReference type="Pfam" id="PF08238">
    <property type="entry name" value="Sel1"/>
    <property type="match status" value="2"/>
</dbReference>
<name>A0A9N9DQP5_9GLOM</name>
<evidence type="ECO:0000256" key="1">
    <source>
        <dbReference type="ARBA" id="ARBA00038101"/>
    </source>
</evidence>
<keyword evidence="3" id="KW-1185">Reference proteome</keyword>
<feature type="non-terminal residue" evidence="2">
    <location>
        <position position="584"/>
    </location>
</feature>
<dbReference type="SUPFAM" id="SSF81901">
    <property type="entry name" value="HCP-like"/>
    <property type="match status" value="1"/>
</dbReference>
<dbReference type="PANTHER" id="PTHR11102">
    <property type="entry name" value="SEL-1-LIKE PROTEIN"/>
    <property type="match status" value="1"/>
</dbReference>
<comment type="caution">
    <text evidence="2">The sequence shown here is derived from an EMBL/GenBank/DDBJ whole genome shotgun (WGS) entry which is preliminary data.</text>
</comment>
<dbReference type="OrthoDB" id="2384430at2759"/>
<dbReference type="Gene3D" id="1.25.40.10">
    <property type="entry name" value="Tetratricopeptide repeat domain"/>
    <property type="match status" value="1"/>
</dbReference>
<evidence type="ECO:0000313" key="3">
    <source>
        <dbReference type="Proteomes" id="UP000789396"/>
    </source>
</evidence>
<dbReference type="InterPro" id="IPR032675">
    <property type="entry name" value="LRR_dom_sf"/>
</dbReference>
<dbReference type="Gene3D" id="3.80.10.10">
    <property type="entry name" value="Ribonuclease Inhibitor"/>
    <property type="match status" value="1"/>
</dbReference>
<dbReference type="SUPFAM" id="SSF52047">
    <property type="entry name" value="RNI-like"/>
    <property type="match status" value="1"/>
</dbReference>
<dbReference type="SMART" id="SM00671">
    <property type="entry name" value="SEL1"/>
    <property type="match status" value="2"/>
</dbReference>
<dbReference type="InterPro" id="IPR006597">
    <property type="entry name" value="Sel1-like"/>
</dbReference>
<reference evidence="2" key="1">
    <citation type="submission" date="2021-06" db="EMBL/GenBank/DDBJ databases">
        <authorList>
            <person name="Kallberg Y."/>
            <person name="Tangrot J."/>
            <person name="Rosling A."/>
        </authorList>
    </citation>
    <scope>NUCLEOTIDE SEQUENCE</scope>
    <source>
        <strain evidence="2">IN212</strain>
    </source>
</reference>
<dbReference type="Proteomes" id="UP000789396">
    <property type="component" value="Unassembled WGS sequence"/>
</dbReference>
<dbReference type="InterPro" id="IPR011990">
    <property type="entry name" value="TPR-like_helical_dom_sf"/>
</dbReference>
<dbReference type="PANTHER" id="PTHR11102:SF160">
    <property type="entry name" value="ERAD-ASSOCIATED E3 UBIQUITIN-PROTEIN LIGASE COMPONENT HRD3"/>
    <property type="match status" value="1"/>
</dbReference>
<gene>
    <name evidence="2" type="ORF">RFULGI_LOCUS8210</name>
</gene>
<proteinExistence type="inferred from homology"/>
<dbReference type="EMBL" id="CAJVPZ010012944">
    <property type="protein sequence ID" value="CAG8644639.1"/>
    <property type="molecule type" value="Genomic_DNA"/>
</dbReference>
<dbReference type="InterPro" id="IPR050767">
    <property type="entry name" value="Sel1_AlgK"/>
</dbReference>
<accession>A0A9N9DQP5</accession>
<comment type="similarity">
    <text evidence="1">Belongs to the sel-1 family.</text>
</comment>
<evidence type="ECO:0000313" key="2">
    <source>
        <dbReference type="EMBL" id="CAG8644639.1"/>
    </source>
</evidence>